<reference evidence="2 3" key="1">
    <citation type="submission" date="2017-11" db="EMBL/GenBank/DDBJ databases">
        <title>Genomic Encyclopedia of Archaeal and Bacterial Type Strains, Phase II (KMG-II): From Individual Species to Whole Genera.</title>
        <authorList>
            <person name="Goeker M."/>
        </authorList>
    </citation>
    <scope>NUCLEOTIDE SEQUENCE [LARGE SCALE GENOMIC DNA]</scope>
    <source>
        <strain evidence="2 3">DSM 27268</strain>
    </source>
</reference>
<evidence type="ECO:0000256" key="1">
    <source>
        <dbReference type="SAM" id="SignalP"/>
    </source>
</evidence>
<feature type="signal peptide" evidence="1">
    <location>
        <begin position="1"/>
        <end position="25"/>
    </location>
</feature>
<feature type="chain" id="PRO_5014663850" evidence="1">
    <location>
        <begin position="26"/>
        <end position="123"/>
    </location>
</feature>
<keyword evidence="3" id="KW-1185">Reference proteome</keyword>
<dbReference type="AlphaFoldDB" id="A0A2M9CS78"/>
<name>A0A2M9CS78_9BACT</name>
<dbReference type="EMBL" id="PGFG01000001">
    <property type="protein sequence ID" value="PJJ74701.1"/>
    <property type="molecule type" value="Genomic_DNA"/>
</dbReference>
<sequence length="123" mass="13567">MKTHPFLMRFLLLTLLLSFSGRVMAFSSYDIQGPYHSFQHSFIFSKNSIVPVSVAQTQIFQPQGQVASCTISLDAPVVDENGNTHWVQCTATEADCVTAFNVAYQCATILFNVAMQKLDAGPN</sequence>
<dbReference type="Proteomes" id="UP000230000">
    <property type="component" value="Unassembled WGS sequence"/>
</dbReference>
<proteinExistence type="predicted"/>
<organism evidence="2 3">
    <name type="scientific">Thermoflavifilum aggregans</name>
    <dbReference type="NCBI Taxonomy" id="454188"/>
    <lineage>
        <taxon>Bacteria</taxon>
        <taxon>Pseudomonadati</taxon>
        <taxon>Bacteroidota</taxon>
        <taxon>Chitinophagia</taxon>
        <taxon>Chitinophagales</taxon>
        <taxon>Chitinophagaceae</taxon>
        <taxon>Thermoflavifilum</taxon>
    </lineage>
</organism>
<gene>
    <name evidence="2" type="ORF">BXY57_0263</name>
</gene>
<evidence type="ECO:0000313" key="2">
    <source>
        <dbReference type="EMBL" id="PJJ74701.1"/>
    </source>
</evidence>
<accession>A0A2M9CS78</accession>
<keyword evidence="1" id="KW-0732">Signal</keyword>
<evidence type="ECO:0000313" key="3">
    <source>
        <dbReference type="Proteomes" id="UP000230000"/>
    </source>
</evidence>
<protein>
    <submittedName>
        <fullName evidence="2">Uncharacterized protein</fullName>
    </submittedName>
</protein>
<comment type="caution">
    <text evidence="2">The sequence shown here is derived from an EMBL/GenBank/DDBJ whole genome shotgun (WGS) entry which is preliminary data.</text>
</comment>
<dbReference type="RefSeq" id="WP_100313402.1">
    <property type="nucleotide sequence ID" value="NZ_PGFG01000001.1"/>
</dbReference>